<feature type="coiled-coil region" evidence="1">
    <location>
        <begin position="440"/>
        <end position="467"/>
    </location>
</feature>
<dbReference type="CDD" id="cd00338">
    <property type="entry name" value="Ser_Recombinase"/>
    <property type="match status" value="1"/>
</dbReference>
<dbReference type="Pfam" id="PF13408">
    <property type="entry name" value="Zn_ribbon_recom"/>
    <property type="match status" value="1"/>
</dbReference>
<dbReference type="KEGG" id="caml:H6X83_13305"/>
<organism evidence="4 5">
    <name type="scientific">Caproicibacterium amylolyticum</name>
    <dbReference type="NCBI Taxonomy" id="2766537"/>
    <lineage>
        <taxon>Bacteria</taxon>
        <taxon>Bacillati</taxon>
        <taxon>Bacillota</taxon>
        <taxon>Clostridia</taxon>
        <taxon>Eubacteriales</taxon>
        <taxon>Oscillospiraceae</taxon>
        <taxon>Caproicibacterium</taxon>
    </lineage>
</organism>
<sequence length="542" mass="62364">MNTGREITVIPATAPRFSAQWQGAVTKRRVAAYARVSTEKEEQQTSYKAQVEYYTDRIKINPEWFFVEVYADEGISATNTKKREGFKRMIADALDGKIDLILTKSVSRFARNTVDTLTTVRKLKEKGVEVFFEKENIYTLDSKGELLITIMSSLAQEESRSMSENITWGKRKSFSDGNVTLSYKRFLGYEKGADKLPQIVESEAVIVRRIYNEFLEGKTPYNIALRLTAEEIPTPGGFANWRGHTVQSILTNEKYKGDAILQKTFTVDFLTKQKKVNEGEVPQYYIEHSHPAIIRPEVYEMVQEEFRRREEAGGHTVCVSVFSGRIICGECGGYYGRKMWHTGSNYQAMVWHCNNKYAERKYCTTPTLKEDAIKKAFVDAFNSMISNKAKIIAKYDKTLDTITDDSAYKTETEKIDLQCSEIVTLTEKLIAANARSQTEQRDYNEKYNAYLEQYQKLQTRRRELSSAIAMCAAKRVQITGFLAELRKHDAPLLEFDERVWQAALHHMKIFSDCKVLFVFRDGTELPWTVDCGVRKYAKTKHQ</sequence>
<feature type="domain" description="Resolvase/invertase-type recombinase catalytic" evidence="2">
    <location>
        <begin position="29"/>
        <end position="177"/>
    </location>
</feature>
<name>A0A7G9WGQ9_9FIRM</name>
<dbReference type="Pfam" id="PF00239">
    <property type="entry name" value="Resolvase"/>
    <property type="match status" value="1"/>
</dbReference>
<dbReference type="RefSeq" id="WP_212506935.1">
    <property type="nucleotide sequence ID" value="NZ_CP060696.1"/>
</dbReference>
<dbReference type="InterPro" id="IPR011109">
    <property type="entry name" value="DNA_bind_recombinase_dom"/>
</dbReference>
<dbReference type="PANTHER" id="PTHR30461">
    <property type="entry name" value="DNA-INVERTASE FROM LAMBDOID PROPHAGE"/>
    <property type="match status" value="1"/>
</dbReference>
<gene>
    <name evidence="4" type="ORF">H6X83_13305</name>
</gene>
<accession>A0A7G9WGQ9</accession>
<dbReference type="InterPro" id="IPR025827">
    <property type="entry name" value="Zn_ribbon_recom_dom"/>
</dbReference>
<dbReference type="GO" id="GO:0000150">
    <property type="term" value="F:DNA strand exchange activity"/>
    <property type="evidence" value="ECO:0007669"/>
    <property type="project" value="InterPro"/>
</dbReference>
<dbReference type="InterPro" id="IPR006119">
    <property type="entry name" value="Resolv_N"/>
</dbReference>
<proteinExistence type="predicted"/>
<dbReference type="Proteomes" id="UP000516046">
    <property type="component" value="Chromosome"/>
</dbReference>
<protein>
    <submittedName>
        <fullName evidence="4">Recombinase family protein</fullName>
    </submittedName>
</protein>
<dbReference type="InterPro" id="IPR036162">
    <property type="entry name" value="Resolvase-like_N_sf"/>
</dbReference>
<evidence type="ECO:0000259" key="2">
    <source>
        <dbReference type="PROSITE" id="PS51736"/>
    </source>
</evidence>
<reference evidence="4 5" key="1">
    <citation type="submission" date="2020-08" db="EMBL/GenBank/DDBJ databases">
        <authorList>
            <person name="Ren C."/>
            <person name="Gu Y."/>
            <person name="Xu Y."/>
        </authorList>
    </citation>
    <scope>NUCLEOTIDE SEQUENCE [LARGE SCALE GENOMIC DNA]</scope>
    <source>
        <strain evidence="4 5">LBM18003</strain>
    </source>
</reference>
<dbReference type="GO" id="GO:0003677">
    <property type="term" value="F:DNA binding"/>
    <property type="evidence" value="ECO:0007669"/>
    <property type="project" value="InterPro"/>
</dbReference>
<keyword evidence="5" id="KW-1185">Reference proteome</keyword>
<dbReference type="SMART" id="SM00857">
    <property type="entry name" value="Resolvase"/>
    <property type="match status" value="1"/>
</dbReference>
<keyword evidence="1" id="KW-0175">Coiled coil</keyword>
<dbReference type="InterPro" id="IPR050639">
    <property type="entry name" value="SSR_resolvase"/>
</dbReference>
<evidence type="ECO:0000313" key="4">
    <source>
        <dbReference type="EMBL" id="QNO17871.1"/>
    </source>
</evidence>
<dbReference type="InterPro" id="IPR038109">
    <property type="entry name" value="DNA_bind_recomb_sf"/>
</dbReference>
<dbReference type="SUPFAM" id="SSF53041">
    <property type="entry name" value="Resolvase-like"/>
    <property type="match status" value="1"/>
</dbReference>
<dbReference type="PANTHER" id="PTHR30461:SF23">
    <property type="entry name" value="DNA RECOMBINASE-RELATED"/>
    <property type="match status" value="1"/>
</dbReference>
<dbReference type="Gene3D" id="3.40.50.1390">
    <property type="entry name" value="Resolvase, N-terminal catalytic domain"/>
    <property type="match status" value="1"/>
</dbReference>
<dbReference type="Gene3D" id="3.90.1750.20">
    <property type="entry name" value="Putative Large Serine Recombinase, Chain B, Domain 2"/>
    <property type="match status" value="1"/>
</dbReference>
<feature type="domain" description="Recombinase" evidence="3">
    <location>
        <begin position="186"/>
        <end position="312"/>
    </location>
</feature>
<dbReference type="AlphaFoldDB" id="A0A7G9WGQ9"/>
<dbReference type="PROSITE" id="PS51737">
    <property type="entry name" value="RECOMBINASE_DNA_BIND"/>
    <property type="match status" value="1"/>
</dbReference>
<dbReference type="Pfam" id="PF07508">
    <property type="entry name" value="Recombinase"/>
    <property type="match status" value="1"/>
</dbReference>
<dbReference type="EMBL" id="CP060696">
    <property type="protein sequence ID" value="QNO17871.1"/>
    <property type="molecule type" value="Genomic_DNA"/>
</dbReference>
<evidence type="ECO:0000256" key="1">
    <source>
        <dbReference type="SAM" id="Coils"/>
    </source>
</evidence>
<evidence type="ECO:0000313" key="5">
    <source>
        <dbReference type="Proteomes" id="UP000516046"/>
    </source>
</evidence>
<evidence type="ECO:0000259" key="3">
    <source>
        <dbReference type="PROSITE" id="PS51737"/>
    </source>
</evidence>
<dbReference type="PROSITE" id="PS51736">
    <property type="entry name" value="RECOMBINASES_3"/>
    <property type="match status" value="1"/>
</dbReference>